<keyword evidence="1 3" id="KW-0597">Phosphoprotein</keyword>
<feature type="modified residue" description="4-aspartylphosphate" evidence="3">
    <location>
        <position position="70"/>
    </location>
</feature>
<dbReference type="PANTHER" id="PTHR43214">
    <property type="entry name" value="TWO-COMPONENT RESPONSE REGULATOR"/>
    <property type="match status" value="1"/>
</dbReference>
<evidence type="ECO:0000256" key="1">
    <source>
        <dbReference type="ARBA" id="ARBA00022553"/>
    </source>
</evidence>
<dbReference type="PRINTS" id="PR00038">
    <property type="entry name" value="HTHLUXR"/>
</dbReference>
<dbReference type="InterPro" id="IPR000792">
    <property type="entry name" value="Tscrpt_reg_LuxR_C"/>
</dbReference>
<dbReference type="PROSITE" id="PS50043">
    <property type="entry name" value="HTH_LUXR_2"/>
    <property type="match status" value="1"/>
</dbReference>
<dbReference type="InterPro" id="IPR039420">
    <property type="entry name" value="WalR-like"/>
</dbReference>
<keyword evidence="7" id="KW-1185">Reference proteome</keyword>
<dbReference type="PANTHER" id="PTHR43214:SF43">
    <property type="entry name" value="TWO-COMPONENT RESPONSE REGULATOR"/>
    <property type="match status" value="1"/>
</dbReference>
<evidence type="ECO:0000313" key="6">
    <source>
        <dbReference type="EMBL" id="MDR7098963.1"/>
    </source>
</evidence>
<dbReference type="GO" id="GO:0003677">
    <property type="term" value="F:DNA binding"/>
    <property type="evidence" value="ECO:0007669"/>
    <property type="project" value="UniProtKB-KW"/>
</dbReference>
<gene>
    <name evidence="6" type="ORF">J2X04_001310</name>
</gene>
<feature type="domain" description="Response regulatory" evidence="5">
    <location>
        <begin position="19"/>
        <end position="135"/>
    </location>
</feature>
<dbReference type="InterPro" id="IPR016032">
    <property type="entry name" value="Sig_transdc_resp-reg_C-effctor"/>
</dbReference>
<dbReference type="PROSITE" id="PS00622">
    <property type="entry name" value="HTH_LUXR_1"/>
    <property type="match status" value="1"/>
</dbReference>
<dbReference type="RefSeq" id="WP_310053089.1">
    <property type="nucleotide sequence ID" value="NZ_JAVDVW010000001.1"/>
</dbReference>
<protein>
    <submittedName>
        <fullName evidence="6">DNA-binding NarL/FixJ family response regulator</fullName>
    </submittedName>
</protein>
<dbReference type="InterPro" id="IPR011006">
    <property type="entry name" value="CheY-like_superfamily"/>
</dbReference>
<accession>A0ABU1VNY3</accession>
<proteinExistence type="predicted"/>
<dbReference type="InterPro" id="IPR058245">
    <property type="entry name" value="NreC/VraR/RcsB-like_REC"/>
</dbReference>
<keyword evidence="2 6" id="KW-0238">DNA-binding</keyword>
<dbReference type="CDD" id="cd17535">
    <property type="entry name" value="REC_NarL-like"/>
    <property type="match status" value="1"/>
</dbReference>
<sequence>MSVIKKQPLAVNGKTQRIRVLAVDDHPIYRDGLAAVLALHSDLELVAEAGDGASALEAYRAHQPDVTLMDLSMPVMGGVEAIAKIVEEFPTARIIALTTFQGDTDIHRALEAGARGYLLKDVLRNEVADAIRAVWRQGWILPDAVARRLAEYVPRVELTDRELEVLQLMATGLRNKEIAAQIHRTEATVKVHVLHVLSKLQAQDRTEAVVIALKRGIIHLD</sequence>
<organism evidence="6 7">
    <name type="scientific">Agrilutibacter niabensis</name>
    <dbReference type="NCBI Taxonomy" id="380628"/>
    <lineage>
        <taxon>Bacteria</taxon>
        <taxon>Pseudomonadati</taxon>
        <taxon>Pseudomonadota</taxon>
        <taxon>Gammaproteobacteria</taxon>
        <taxon>Lysobacterales</taxon>
        <taxon>Lysobacteraceae</taxon>
        <taxon>Agrilutibacter</taxon>
    </lineage>
</organism>
<dbReference type="PROSITE" id="PS50110">
    <property type="entry name" value="RESPONSE_REGULATORY"/>
    <property type="match status" value="1"/>
</dbReference>
<feature type="domain" description="HTH luxR-type" evidence="4">
    <location>
        <begin position="151"/>
        <end position="216"/>
    </location>
</feature>
<comment type="caution">
    <text evidence="6">The sequence shown here is derived from an EMBL/GenBank/DDBJ whole genome shotgun (WGS) entry which is preliminary data.</text>
</comment>
<dbReference type="Gene3D" id="3.40.50.2300">
    <property type="match status" value="1"/>
</dbReference>
<dbReference type="Pfam" id="PF00072">
    <property type="entry name" value="Response_reg"/>
    <property type="match status" value="1"/>
</dbReference>
<dbReference type="SMART" id="SM00448">
    <property type="entry name" value="REC"/>
    <property type="match status" value="1"/>
</dbReference>
<dbReference type="SMART" id="SM00421">
    <property type="entry name" value="HTH_LUXR"/>
    <property type="match status" value="1"/>
</dbReference>
<evidence type="ECO:0000256" key="3">
    <source>
        <dbReference type="PROSITE-ProRule" id="PRU00169"/>
    </source>
</evidence>
<name>A0ABU1VNY3_9GAMM</name>
<reference evidence="6 7" key="1">
    <citation type="submission" date="2023-07" db="EMBL/GenBank/DDBJ databases">
        <title>Sorghum-associated microbial communities from plants grown in Nebraska, USA.</title>
        <authorList>
            <person name="Schachtman D."/>
        </authorList>
    </citation>
    <scope>NUCLEOTIDE SEQUENCE [LARGE SCALE GENOMIC DNA]</scope>
    <source>
        <strain evidence="6 7">BE187</strain>
    </source>
</reference>
<evidence type="ECO:0000259" key="5">
    <source>
        <dbReference type="PROSITE" id="PS50110"/>
    </source>
</evidence>
<dbReference type="Pfam" id="PF00196">
    <property type="entry name" value="GerE"/>
    <property type="match status" value="1"/>
</dbReference>
<dbReference type="CDD" id="cd06170">
    <property type="entry name" value="LuxR_C_like"/>
    <property type="match status" value="1"/>
</dbReference>
<dbReference type="SUPFAM" id="SSF46894">
    <property type="entry name" value="C-terminal effector domain of the bipartite response regulators"/>
    <property type="match status" value="1"/>
</dbReference>
<evidence type="ECO:0000256" key="2">
    <source>
        <dbReference type="ARBA" id="ARBA00023125"/>
    </source>
</evidence>
<evidence type="ECO:0000313" key="7">
    <source>
        <dbReference type="Proteomes" id="UP001267878"/>
    </source>
</evidence>
<evidence type="ECO:0000259" key="4">
    <source>
        <dbReference type="PROSITE" id="PS50043"/>
    </source>
</evidence>
<dbReference type="EMBL" id="JAVDVW010000001">
    <property type="protein sequence ID" value="MDR7098963.1"/>
    <property type="molecule type" value="Genomic_DNA"/>
</dbReference>
<dbReference type="SUPFAM" id="SSF52172">
    <property type="entry name" value="CheY-like"/>
    <property type="match status" value="1"/>
</dbReference>
<dbReference type="InterPro" id="IPR001789">
    <property type="entry name" value="Sig_transdc_resp-reg_receiver"/>
</dbReference>
<dbReference type="Proteomes" id="UP001267878">
    <property type="component" value="Unassembled WGS sequence"/>
</dbReference>